<dbReference type="PANTHER" id="PTHR10948">
    <property type="entry name" value="TRANSPOSASE"/>
    <property type="match status" value="1"/>
</dbReference>
<keyword evidence="8" id="KW-1185">Reference proteome</keyword>
<dbReference type="InterPro" id="IPR036397">
    <property type="entry name" value="RNaseH_sf"/>
</dbReference>
<keyword evidence="3" id="KW-0815">Transposition</keyword>
<dbReference type="Proteomes" id="UP001059934">
    <property type="component" value="Chromosome"/>
</dbReference>
<dbReference type="PROSITE" id="PS01043">
    <property type="entry name" value="TRANSPOSASE_IS30"/>
    <property type="match status" value="1"/>
</dbReference>
<dbReference type="Gene3D" id="3.30.420.10">
    <property type="entry name" value="Ribonuclease H-like superfamily/Ribonuclease H"/>
    <property type="match status" value="1"/>
</dbReference>
<dbReference type="InterPro" id="IPR053392">
    <property type="entry name" value="Transposase_IS30-like"/>
</dbReference>
<dbReference type="InterPro" id="IPR001598">
    <property type="entry name" value="Transposase_IS30_CS"/>
</dbReference>
<dbReference type="EMBL" id="CP103416">
    <property type="protein sequence ID" value="UVW35720.1"/>
    <property type="molecule type" value="Genomic_DNA"/>
</dbReference>
<protein>
    <submittedName>
        <fullName evidence="7">IS30 family transposase</fullName>
    </submittedName>
</protein>
<evidence type="ECO:0000256" key="3">
    <source>
        <dbReference type="ARBA" id="ARBA00022578"/>
    </source>
</evidence>
<keyword evidence="5" id="KW-0233">DNA recombination</keyword>
<dbReference type="Pfam" id="PF13936">
    <property type="entry name" value="HTH_38"/>
    <property type="match status" value="1"/>
</dbReference>
<sequence length="325" mass="38475">MKQYQHLAKEERFYIWQALREGKTQQKVALALGRHPSTISREVRRNKFRHCPMYTYHWAMQLWRFRKNMANQKKYRKLNPQIEQMIVQLIQQYLSPEQVSGYLKKHHGLSISHETIYRFIYSNRARKGALKPFLRQGHKHRRKRYGSGARASRIPGRVCITERPDVVENKERLGDWECDTVIGKDRKSVLVTVVDRKSLFSCCSRVYSRSSDVVGSAIIRLLLPYKDRVKTLTFDNGSEFVKHKKIGKALDAKTYFAHPYSSWERGINENTNGLLRQFFPKKTDFRDVTWRQVKNAINNLNNRPRKTRGYLTPNQIFNNEFVPLI</sequence>
<comment type="function">
    <text evidence="1">Required for the transposition of the insertion element.</text>
</comment>
<dbReference type="InterPro" id="IPR001584">
    <property type="entry name" value="Integrase_cat-core"/>
</dbReference>
<dbReference type="InterPro" id="IPR025246">
    <property type="entry name" value="IS30-like_HTH"/>
</dbReference>
<dbReference type="PANTHER" id="PTHR10948:SF23">
    <property type="entry name" value="TRANSPOSASE INSI FOR INSERTION SEQUENCE ELEMENT IS30A-RELATED"/>
    <property type="match status" value="1"/>
</dbReference>
<evidence type="ECO:0000256" key="2">
    <source>
        <dbReference type="ARBA" id="ARBA00006363"/>
    </source>
</evidence>
<evidence type="ECO:0000256" key="4">
    <source>
        <dbReference type="ARBA" id="ARBA00023125"/>
    </source>
</evidence>
<dbReference type="InterPro" id="IPR051917">
    <property type="entry name" value="Transposase-Integrase"/>
</dbReference>
<organism evidence="7 8">
    <name type="scientific">SAR92 clade bacterium H455</name>
    <dbReference type="NCBI Taxonomy" id="2974818"/>
    <lineage>
        <taxon>Bacteria</taxon>
        <taxon>Pseudomonadati</taxon>
        <taxon>Pseudomonadota</taxon>
        <taxon>Gammaproteobacteria</taxon>
        <taxon>Cellvibrionales</taxon>
        <taxon>Porticoccaceae</taxon>
        <taxon>SAR92 clade</taxon>
    </lineage>
</organism>
<comment type="similarity">
    <text evidence="2">Belongs to the transposase IS30 family.</text>
</comment>
<evidence type="ECO:0000259" key="6">
    <source>
        <dbReference type="PROSITE" id="PS50994"/>
    </source>
</evidence>
<dbReference type="PROSITE" id="PS50994">
    <property type="entry name" value="INTEGRASE"/>
    <property type="match status" value="1"/>
</dbReference>
<dbReference type="SUPFAM" id="SSF53098">
    <property type="entry name" value="Ribonuclease H-like"/>
    <property type="match status" value="1"/>
</dbReference>
<evidence type="ECO:0000256" key="5">
    <source>
        <dbReference type="ARBA" id="ARBA00023172"/>
    </source>
</evidence>
<evidence type="ECO:0000313" key="8">
    <source>
        <dbReference type="Proteomes" id="UP001059934"/>
    </source>
</evidence>
<name>A0ABY5TPS0_9GAMM</name>
<keyword evidence="4" id="KW-0238">DNA-binding</keyword>
<dbReference type="Pfam" id="PF00665">
    <property type="entry name" value="rve"/>
    <property type="match status" value="1"/>
</dbReference>
<feature type="domain" description="Integrase catalytic" evidence="6">
    <location>
        <begin position="160"/>
        <end position="321"/>
    </location>
</feature>
<dbReference type="InterPro" id="IPR009057">
    <property type="entry name" value="Homeodomain-like_sf"/>
</dbReference>
<evidence type="ECO:0000313" key="7">
    <source>
        <dbReference type="EMBL" id="UVW35720.1"/>
    </source>
</evidence>
<proteinExistence type="inferred from homology"/>
<reference evidence="7" key="1">
    <citation type="submission" date="2022-08" db="EMBL/GenBank/DDBJ databases">
        <title>Catabolic pathway analysis in culturable SAR92 clade bacteria reveals their overlooked roles in DMSP degradation in coastal seas.</title>
        <authorList>
            <person name="He X."/>
            <person name="Zhang X."/>
            <person name="Zhang Y."/>
        </authorList>
    </citation>
    <scope>NUCLEOTIDE SEQUENCE</scope>
    <source>
        <strain evidence="7">H455</strain>
    </source>
</reference>
<gene>
    <name evidence="7" type="ORF">NYF23_03680</name>
</gene>
<evidence type="ECO:0000256" key="1">
    <source>
        <dbReference type="ARBA" id="ARBA00002190"/>
    </source>
</evidence>
<accession>A0ABY5TPS0</accession>
<dbReference type="NCBIfam" id="NF033563">
    <property type="entry name" value="transpos_IS30"/>
    <property type="match status" value="1"/>
</dbReference>
<dbReference type="InterPro" id="IPR012337">
    <property type="entry name" value="RNaseH-like_sf"/>
</dbReference>
<dbReference type="SUPFAM" id="SSF46689">
    <property type="entry name" value="Homeodomain-like"/>
    <property type="match status" value="1"/>
</dbReference>